<keyword evidence="3" id="KW-0560">Oxidoreductase</keyword>
<dbReference type="GO" id="GO:0005829">
    <property type="term" value="C:cytosol"/>
    <property type="evidence" value="ECO:0007669"/>
    <property type="project" value="UniProtKB-ARBA"/>
</dbReference>
<dbReference type="GO" id="GO:0010181">
    <property type="term" value="F:FMN binding"/>
    <property type="evidence" value="ECO:0007669"/>
    <property type="project" value="InterPro"/>
</dbReference>
<evidence type="ECO:0000313" key="6">
    <source>
        <dbReference type="Proteomes" id="UP000252085"/>
    </source>
</evidence>
<proteinExistence type="inferred from homology"/>
<feature type="domain" description="NADH:flavin oxidoreductase/NADH oxidase N-terminal" evidence="4">
    <location>
        <begin position="14"/>
        <end position="343"/>
    </location>
</feature>
<accession>A0A367S2S6</accession>
<evidence type="ECO:0000256" key="3">
    <source>
        <dbReference type="ARBA" id="ARBA00023002"/>
    </source>
</evidence>
<dbReference type="InterPro" id="IPR001155">
    <property type="entry name" value="OxRdtase_FMN_N"/>
</dbReference>
<protein>
    <submittedName>
        <fullName evidence="5">Alkene reductase</fullName>
    </submittedName>
</protein>
<evidence type="ECO:0000313" key="5">
    <source>
        <dbReference type="EMBL" id="RCJ42313.1"/>
    </source>
</evidence>
<evidence type="ECO:0000259" key="4">
    <source>
        <dbReference type="Pfam" id="PF00724"/>
    </source>
</evidence>
<evidence type="ECO:0000256" key="1">
    <source>
        <dbReference type="ARBA" id="ARBA00001917"/>
    </source>
</evidence>
<comment type="cofactor">
    <cofactor evidence="1">
        <name>FMN</name>
        <dbReference type="ChEBI" id="CHEBI:58210"/>
    </cofactor>
</comment>
<dbReference type="InterPro" id="IPR013785">
    <property type="entry name" value="Aldolase_TIM"/>
</dbReference>
<dbReference type="Gene3D" id="3.20.20.70">
    <property type="entry name" value="Aldolase class I"/>
    <property type="match status" value="1"/>
</dbReference>
<comment type="similarity">
    <text evidence="2">Belongs to the NADH:flavin oxidoreductase/NADH oxidase family.</text>
</comment>
<evidence type="ECO:0000256" key="2">
    <source>
        <dbReference type="ARBA" id="ARBA00005979"/>
    </source>
</evidence>
<dbReference type="AlphaFoldDB" id="A0A367S2S6"/>
<dbReference type="FunFam" id="3.20.20.70:FF:000059">
    <property type="entry name" value="N-ethylmaleimide reductase, FMN-linked"/>
    <property type="match status" value="1"/>
</dbReference>
<dbReference type="PANTHER" id="PTHR22893:SF91">
    <property type="entry name" value="NADPH DEHYDROGENASE 2-RELATED"/>
    <property type="match status" value="1"/>
</dbReference>
<dbReference type="PANTHER" id="PTHR22893">
    <property type="entry name" value="NADH OXIDOREDUCTASE-RELATED"/>
    <property type="match status" value="1"/>
</dbReference>
<dbReference type="Proteomes" id="UP000252085">
    <property type="component" value="Unassembled WGS sequence"/>
</dbReference>
<comment type="caution">
    <text evidence="5">The sequence shown here is derived from an EMBL/GenBank/DDBJ whole genome shotgun (WGS) entry which is preliminary data.</text>
</comment>
<dbReference type="EMBL" id="LXQE01000016">
    <property type="protein sequence ID" value="RCJ42313.1"/>
    <property type="molecule type" value="Genomic_DNA"/>
</dbReference>
<dbReference type="InterPro" id="IPR045247">
    <property type="entry name" value="Oye-like"/>
</dbReference>
<name>A0A367S2S6_NOSPU</name>
<gene>
    <name evidence="5" type="ORF">A6769_37895</name>
</gene>
<reference evidence="5 6" key="1">
    <citation type="submission" date="2016-04" db="EMBL/GenBank/DDBJ databases">
        <authorList>
            <person name="Evans L.H."/>
            <person name="Alamgir A."/>
            <person name="Owens N."/>
            <person name="Weber N.D."/>
            <person name="Virtaneva K."/>
            <person name="Barbian K."/>
            <person name="Babar A."/>
            <person name="Rosenke K."/>
        </authorList>
    </citation>
    <scope>NUCLEOTIDE SEQUENCE [LARGE SCALE GENOMIC DNA]</scope>
    <source>
        <strain evidence="5">NIES-2108</strain>
    </source>
</reference>
<dbReference type="GO" id="GO:0016628">
    <property type="term" value="F:oxidoreductase activity, acting on the CH-CH group of donors, NAD or NADP as acceptor"/>
    <property type="evidence" value="ECO:0007669"/>
    <property type="project" value="UniProtKB-ARBA"/>
</dbReference>
<dbReference type="Pfam" id="PF00724">
    <property type="entry name" value="Oxidored_FMN"/>
    <property type="match status" value="1"/>
</dbReference>
<sequence>MTTQTISPTLLSEFQLGDLTLKNRIAMAPLTRARAGVTRMPNALMAEYYAQRAAAGLIIAEASVISRQAIGWENTPGIYSPEQVQAWKEIVGAVHAQGTPIFLQLWHCGRASHSSFQENGQLPVAPSAIKINLDSIATPNGKQSYQIPRALETNEIPLIVEDYRQAAQRAKTAGFDGVEIHAAGGYLIDEFLQSKTNQRTDHWGGEVENRYRFLKEIVEAILTVLPSNRIAVRLSPNSTYNDMGSPDYREAFLYIVEQLNTYGLAYLHIVDGLALGFHQLGTPMTLAEFRDVFTGPLMGNCGYSQEQAEIAINSPVADLISFGRLFISNPDLVQRFTHNWPLNPPADIKDWYSFLPSGYIDFPTYQQSSIADV</sequence>
<organism evidence="5 6">
    <name type="scientific">Nostoc punctiforme NIES-2108</name>
    <dbReference type="NCBI Taxonomy" id="1356359"/>
    <lineage>
        <taxon>Bacteria</taxon>
        <taxon>Bacillati</taxon>
        <taxon>Cyanobacteriota</taxon>
        <taxon>Cyanophyceae</taxon>
        <taxon>Nostocales</taxon>
        <taxon>Nostocaceae</taxon>
        <taxon>Nostoc</taxon>
    </lineage>
</organism>
<dbReference type="CDD" id="cd02933">
    <property type="entry name" value="OYE_like_FMN"/>
    <property type="match status" value="1"/>
</dbReference>
<dbReference type="SUPFAM" id="SSF51395">
    <property type="entry name" value="FMN-linked oxidoreductases"/>
    <property type="match status" value="1"/>
</dbReference>